<protein>
    <recommendedName>
        <fullName evidence="4">Cation-transporting ATPase</fullName>
    </recommendedName>
</protein>
<evidence type="ECO:0000313" key="2">
    <source>
        <dbReference type="EMBL" id="GAA2188659.1"/>
    </source>
</evidence>
<gene>
    <name evidence="2" type="ORF">GCM10009786_18630</name>
</gene>
<feature type="region of interest" description="Disordered" evidence="1">
    <location>
        <begin position="129"/>
        <end position="160"/>
    </location>
</feature>
<dbReference type="Proteomes" id="UP001501084">
    <property type="component" value="Unassembled WGS sequence"/>
</dbReference>
<dbReference type="EMBL" id="BAAAOP010000006">
    <property type="protein sequence ID" value="GAA2188659.1"/>
    <property type="molecule type" value="Genomic_DNA"/>
</dbReference>
<accession>A0ABP5MXR9</accession>
<evidence type="ECO:0000313" key="3">
    <source>
        <dbReference type="Proteomes" id="UP001501084"/>
    </source>
</evidence>
<dbReference type="RefSeq" id="WP_346058126.1">
    <property type="nucleotide sequence ID" value="NZ_BAAAOP010000006.1"/>
</dbReference>
<name>A0ABP5MXR9_9MICO</name>
<organism evidence="2 3">
    <name type="scientific">Leucobacter alluvii</name>
    <dbReference type="NCBI Taxonomy" id="340321"/>
    <lineage>
        <taxon>Bacteria</taxon>
        <taxon>Bacillati</taxon>
        <taxon>Actinomycetota</taxon>
        <taxon>Actinomycetes</taxon>
        <taxon>Micrococcales</taxon>
        <taxon>Microbacteriaceae</taxon>
        <taxon>Leucobacter</taxon>
    </lineage>
</organism>
<keyword evidence="3" id="KW-1185">Reference proteome</keyword>
<evidence type="ECO:0000256" key="1">
    <source>
        <dbReference type="SAM" id="MobiDB-lite"/>
    </source>
</evidence>
<reference evidence="3" key="1">
    <citation type="journal article" date="2019" name="Int. J. Syst. Evol. Microbiol.">
        <title>The Global Catalogue of Microorganisms (GCM) 10K type strain sequencing project: providing services to taxonomists for standard genome sequencing and annotation.</title>
        <authorList>
            <consortium name="The Broad Institute Genomics Platform"/>
            <consortium name="The Broad Institute Genome Sequencing Center for Infectious Disease"/>
            <person name="Wu L."/>
            <person name="Ma J."/>
        </authorList>
    </citation>
    <scope>NUCLEOTIDE SEQUENCE [LARGE SCALE GENOMIC DNA]</scope>
    <source>
        <strain evidence="3">JCM 14919</strain>
    </source>
</reference>
<proteinExistence type="predicted"/>
<feature type="region of interest" description="Disordered" evidence="1">
    <location>
        <begin position="1"/>
        <end position="84"/>
    </location>
</feature>
<sequence length="288" mass="28649">MSNMKKMFNLAKKAIDSRGAGERGAPQGGSSSGATDWRAMVHRAADAVTGEPRHQQSRPSAPGADVRPDPHRPRTAPPAVSPQDRAAIARYNYLLETAEPGQLEQVHAEAFAKLTPSQRALLQEDLNRSLAPGERPVSTAPADLARAATRSEARNPGSLRRLLSGASGAARGGGGRGALAAGAGAVGLLGLVAGGAIATSIGGSLLAEAAGAGIDFDALAGGLDPEAMMGDFAAGDALSGLGDAVPGVEDAVAGAGDTAGSALDAAQGGLGSLGEAISGFDVRGFFDR</sequence>
<comment type="caution">
    <text evidence="2">The sequence shown here is derived from an EMBL/GenBank/DDBJ whole genome shotgun (WGS) entry which is preliminary data.</text>
</comment>
<evidence type="ECO:0008006" key="4">
    <source>
        <dbReference type="Google" id="ProtNLM"/>
    </source>
</evidence>